<name>A0A1H4AIY5_9GAMM</name>
<dbReference type="InterPro" id="IPR023577">
    <property type="entry name" value="CYTH_domain"/>
</dbReference>
<accession>A0A1H4AIY5</accession>
<dbReference type="GO" id="GO:0046872">
    <property type="term" value="F:metal ion binding"/>
    <property type="evidence" value="ECO:0007669"/>
    <property type="project" value="TreeGrafter"/>
</dbReference>
<feature type="domain" description="CYTH" evidence="1">
    <location>
        <begin position="2"/>
        <end position="207"/>
    </location>
</feature>
<dbReference type="GO" id="GO:0050355">
    <property type="term" value="F:inorganic triphosphate phosphatase activity"/>
    <property type="evidence" value="ECO:0007669"/>
    <property type="project" value="InterPro"/>
</dbReference>
<reference evidence="3 4" key="1">
    <citation type="submission" date="2016-10" db="EMBL/GenBank/DDBJ databases">
        <authorList>
            <person name="de Groot N.N."/>
        </authorList>
    </citation>
    <scope>NUCLEOTIDE SEQUENCE [LARGE SCALE GENOMIC DNA]</scope>
    <source>
        <strain evidence="3 4">ATCC 29281</strain>
    </source>
</reference>
<dbReference type="CDD" id="cd07756">
    <property type="entry name" value="CYTH-like_Pase_CHAD"/>
    <property type="match status" value="1"/>
</dbReference>
<dbReference type="Pfam" id="PF05235">
    <property type="entry name" value="CHAD"/>
    <property type="match status" value="1"/>
</dbReference>
<evidence type="ECO:0000259" key="2">
    <source>
        <dbReference type="PROSITE" id="PS51708"/>
    </source>
</evidence>
<dbReference type="AlphaFoldDB" id="A0A1H4AIY5"/>
<gene>
    <name evidence="3" type="ORF">SAMN02982996_01437</name>
</gene>
<dbReference type="PROSITE" id="PS51708">
    <property type="entry name" value="CHAD"/>
    <property type="match status" value="1"/>
</dbReference>
<organism evidence="3 4">
    <name type="scientific">Lonsdalea quercina</name>
    <dbReference type="NCBI Taxonomy" id="71657"/>
    <lineage>
        <taxon>Bacteria</taxon>
        <taxon>Pseudomonadati</taxon>
        <taxon>Pseudomonadota</taxon>
        <taxon>Gammaproteobacteria</taxon>
        <taxon>Enterobacterales</taxon>
        <taxon>Pectobacteriaceae</taxon>
        <taxon>Lonsdalea</taxon>
    </lineage>
</organism>
<evidence type="ECO:0000259" key="1">
    <source>
        <dbReference type="PROSITE" id="PS51707"/>
    </source>
</evidence>
<evidence type="ECO:0000313" key="4">
    <source>
        <dbReference type="Proteomes" id="UP000187280"/>
    </source>
</evidence>
<dbReference type="SMART" id="SM01118">
    <property type="entry name" value="CYTH"/>
    <property type="match status" value="1"/>
</dbReference>
<dbReference type="GeneID" id="97764328"/>
<dbReference type="InterPro" id="IPR033469">
    <property type="entry name" value="CYTH-like_dom_sf"/>
</dbReference>
<sequence length="444" mass="50428">MSEEIELKFIVHPATVPALQTQLNQWKSDYSHSKHLHAHQLANIYYETPDGYLRQHGIGLRIRGENGRYEMTAKTAGKVVGGLHQHPEYNVELAGPQLDIRLLPDDIWPEQCDLDALAAELTPLFSTDFRREVWVVSHHQSIIEMVLDRGEVVAGELQEPICELELELKVGQRSDLLEFADELSDVGGLRQGYLSKAARGYQLAKGNPPRERHALTFMPVKEKMTLDEGIEAGLEFGLTHWQYHEELWVRGDQAARDSMLEAGTLLREMLVLVGGVVPRKVTSAFRGALTALEAKAMTDLDAETVCFDKDYLKSKLVLTTWLLEAGWRRYMDNRERMRLQSSYKRFADIMLSRSLAELKSVFAHSLTSLHYEQQLPRLERGLSAFMLLGGFYPEEEAGDYVRVWRELAQQIAKLNVHQPAPAALDETRKQAIALPPFWLNSGQS</sequence>
<dbReference type="InterPro" id="IPR039013">
    <property type="entry name" value="YgiF"/>
</dbReference>
<dbReference type="EMBL" id="FNQS01000004">
    <property type="protein sequence ID" value="SEA35582.1"/>
    <property type="molecule type" value="Genomic_DNA"/>
</dbReference>
<feature type="domain" description="CHAD" evidence="2">
    <location>
        <begin position="223"/>
        <end position="444"/>
    </location>
</feature>
<dbReference type="SUPFAM" id="SSF55154">
    <property type="entry name" value="CYTH-like phosphatases"/>
    <property type="match status" value="1"/>
</dbReference>
<dbReference type="PANTHER" id="PTHR39569:SF1">
    <property type="entry name" value="INORGANIC TRIPHOSPHATASE"/>
    <property type="match status" value="1"/>
</dbReference>
<keyword evidence="4" id="KW-1185">Reference proteome</keyword>
<protein>
    <submittedName>
        <fullName evidence="3">Triphosphatase</fullName>
    </submittedName>
</protein>
<dbReference type="Pfam" id="PF01928">
    <property type="entry name" value="CYTH"/>
    <property type="match status" value="1"/>
</dbReference>
<dbReference type="eggNOG" id="COG3025">
    <property type="taxonomic scope" value="Bacteria"/>
</dbReference>
<dbReference type="PANTHER" id="PTHR39569">
    <property type="entry name" value="INORGANIC TRIPHOSPHATASE"/>
    <property type="match status" value="1"/>
</dbReference>
<dbReference type="RefSeq" id="WP_074728238.1">
    <property type="nucleotide sequence ID" value="NZ_FNQS01000004.1"/>
</dbReference>
<evidence type="ECO:0000313" key="3">
    <source>
        <dbReference type="EMBL" id="SEA35582.1"/>
    </source>
</evidence>
<proteinExistence type="predicted"/>
<dbReference type="Proteomes" id="UP000187280">
    <property type="component" value="Unassembled WGS sequence"/>
</dbReference>
<dbReference type="STRING" id="71657.SAMN02982996_01437"/>
<dbReference type="Gene3D" id="2.40.320.10">
    <property type="entry name" value="Hypothetical Protein Pfu-838710-001"/>
    <property type="match status" value="1"/>
</dbReference>
<dbReference type="PROSITE" id="PS51707">
    <property type="entry name" value="CYTH"/>
    <property type="match status" value="1"/>
</dbReference>
<dbReference type="InterPro" id="IPR007899">
    <property type="entry name" value="CHAD_dom"/>
</dbReference>